<dbReference type="PANTHER" id="PTHR24113:SF12">
    <property type="entry name" value="RAN GTPASE-ACTIVATING PROTEIN 1"/>
    <property type="match status" value="1"/>
</dbReference>
<name>A0A6A3I3M2_9STRA</name>
<dbReference type="SMART" id="SM00368">
    <property type="entry name" value="LRR_RI"/>
    <property type="match status" value="5"/>
</dbReference>
<organism evidence="4 7">
    <name type="scientific">Phytophthora fragariae</name>
    <dbReference type="NCBI Taxonomy" id="53985"/>
    <lineage>
        <taxon>Eukaryota</taxon>
        <taxon>Sar</taxon>
        <taxon>Stramenopiles</taxon>
        <taxon>Oomycota</taxon>
        <taxon>Peronosporomycetes</taxon>
        <taxon>Peronosporales</taxon>
        <taxon>Peronosporaceae</taxon>
        <taxon>Phytophthora</taxon>
    </lineage>
</organism>
<evidence type="ECO:0000256" key="3">
    <source>
        <dbReference type="ARBA" id="ARBA00022737"/>
    </source>
</evidence>
<dbReference type="GO" id="GO:0048471">
    <property type="term" value="C:perinuclear region of cytoplasm"/>
    <property type="evidence" value="ECO:0007669"/>
    <property type="project" value="TreeGrafter"/>
</dbReference>
<dbReference type="GO" id="GO:0005829">
    <property type="term" value="C:cytosol"/>
    <property type="evidence" value="ECO:0007669"/>
    <property type="project" value="TreeGrafter"/>
</dbReference>
<dbReference type="GO" id="GO:0005096">
    <property type="term" value="F:GTPase activator activity"/>
    <property type="evidence" value="ECO:0007669"/>
    <property type="project" value="UniProtKB-KW"/>
</dbReference>
<dbReference type="GO" id="GO:0031267">
    <property type="term" value="F:small GTPase binding"/>
    <property type="evidence" value="ECO:0007669"/>
    <property type="project" value="TreeGrafter"/>
</dbReference>
<dbReference type="EMBL" id="QXGA01002682">
    <property type="protein sequence ID" value="KAE9093589.1"/>
    <property type="molecule type" value="Genomic_DNA"/>
</dbReference>
<comment type="caution">
    <text evidence="4">The sequence shown here is derived from an EMBL/GenBank/DDBJ whole genome shotgun (WGS) entry which is preliminary data.</text>
</comment>
<accession>A0A6A3I3M2</accession>
<dbReference type="GO" id="GO:0006913">
    <property type="term" value="P:nucleocytoplasmic transport"/>
    <property type="evidence" value="ECO:0007669"/>
    <property type="project" value="TreeGrafter"/>
</dbReference>
<proteinExistence type="predicted"/>
<dbReference type="InterPro" id="IPR032675">
    <property type="entry name" value="LRR_dom_sf"/>
</dbReference>
<evidence type="ECO:0000256" key="2">
    <source>
        <dbReference type="ARBA" id="ARBA00022614"/>
    </source>
</evidence>
<evidence type="ECO:0000313" key="6">
    <source>
        <dbReference type="Proteomes" id="UP000440732"/>
    </source>
</evidence>
<dbReference type="Proteomes" id="UP000440732">
    <property type="component" value="Unassembled WGS sequence"/>
</dbReference>
<evidence type="ECO:0000313" key="4">
    <source>
        <dbReference type="EMBL" id="KAE8976790.1"/>
    </source>
</evidence>
<evidence type="ECO:0000256" key="1">
    <source>
        <dbReference type="ARBA" id="ARBA00022468"/>
    </source>
</evidence>
<keyword evidence="2" id="KW-0433">Leucine-rich repeat</keyword>
<dbReference type="InterPro" id="IPR027038">
    <property type="entry name" value="RanGap"/>
</dbReference>
<dbReference type="SUPFAM" id="SSF52047">
    <property type="entry name" value="RNI-like"/>
    <property type="match status" value="1"/>
</dbReference>
<dbReference type="EMBL" id="QXFW01002630">
    <property type="protein sequence ID" value="KAE8976790.1"/>
    <property type="molecule type" value="Genomic_DNA"/>
</dbReference>
<sequence>MSKKAKPKPKAAVVDENVVTRQIVATNYGKACKAIGIQVNPHVNELFRGKEEDGDLVNFILEGEDVGTLGPGGVRAIALAIMISFSPLYSAMNVNFFGVVIEVLLDGIIFTASVQDSAMGRTPSCGTFVSGSRRSATRAPLQLYASLLQATSGVNIAYLELLDCGIGEDGCRVLADVLSQQKAPGLLTLHLDYNREVGDAGVSALVDGLFNNTAMKQLHLNYCSLGPDSCIQLAQLIAMPTCAIETLSLQGNSVEADGLQHLSLGLARSHKLVTLNLSDNGIRNNIEALTAFRDGLLRSKALANVDFTFNLIEPEGANVLLPALAPDNTKLLSFLVDSSLPGDIFQQLNRARKAEGKKKGKKGGGKKKK</sequence>
<dbReference type="InterPro" id="IPR001611">
    <property type="entry name" value="Leu-rich_rpt"/>
</dbReference>
<dbReference type="Gene3D" id="3.80.10.10">
    <property type="entry name" value="Ribonuclease Inhibitor"/>
    <property type="match status" value="1"/>
</dbReference>
<evidence type="ECO:0000313" key="5">
    <source>
        <dbReference type="EMBL" id="KAE9093589.1"/>
    </source>
</evidence>
<evidence type="ECO:0000313" key="7">
    <source>
        <dbReference type="Proteomes" id="UP000460718"/>
    </source>
</evidence>
<protein>
    <submittedName>
        <fullName evidence="4">Uncharacterized protein</fullName>
    </submittedName>
</protein>
<reference evidence="4 7" key="1">
    <citation type="submission" date="2018-09" db="EMBL/GenBank/DDBJ databases">
        <title>Genomic investigation of the strawberry pathogen Phytophthora fragariae indicates pathogenicity is determined by transcriptional variation in three key races.</title>
        <authorList>
            <person name="Adams T.M."/>
            <person name="Armitage A.D."/>
            <person name="Sobczyk M.K."/>
            <person name="Bates H.J."/>
            <person name="Dunwell J.M."/>
            <person name="Nellist C.F."/>
            <person name="Harrison R.J."/>
        </authorList>
    </citation>
    <scope>NUCLEOTIDE SEQUENCE [LARGE SCALE GENOMIC DNA]</scope>
    <source>
        <strain evidence="5 6">NOV-5</strain>
        <strain evidence="4 7">SCRP245</strain>
    </source>
</reference>
<dbReference type="PANTHER" id="PTHR24113">
    <property type="entry name" value="RAN GTPASE-ACTIVATING PROTEIN 1"/>
    <property type="match status" value="1"/>
</dbReference>
<dbReference type="Pfam" id="PF13516">
    <property type="entry name" value="LRR_6"/>
    <property type="match status" value="2"/>
</dbReference>
<gene>
    <name evidence="5" type="ORF">PF006_g24405</name>
    <name evidence="4" type="ORF">PF011_g23908</name>
</gene>
<keyword evidence="1" id="KW-0343">GTPase activation</keyword>
<dbReference type="GO" id="GO:0005634">
    <property type="term" value="C:nucleus"/>
    <property type="evidence" value="ECO:0007669"/>
    <property type="project" value="TreeGrafter"/>
</dbReference>
<dbReference type="AlphaFoldDB" id="A0A6A3I3M2"/>
<keyword evidence="3" id="KW-0677">Repeat</keyword>
<dbReference type="Proteomes" id="UP000460718">
    <property type="component" value="Unassembled WGS sequence"/>
</dbReference>